<evidence type="ECO:0000313" key="1">
    <source>
        <dbReference type="EMBL" id="QEO14534.1"/>
    </source>
</evidence>
<organism evidence="1 2">
    <name type="scientific">Agromyces intestinalis</name>
    <dbReference type="NCBI Taxonomy" id="2592652"/>
    <lineage>
        <taxon>Bacteria</taxon>
        <taxon>Bacillati</taxon>
        <taxon>Actinomycetota</taxon>
        <taxon>Actinomycetes</taxon>
        <taxon>Micrococcales</taxon>
        <taxon>Microbacteriaceae</taxon>
        <taxon>Agromyces</taxon>
    </lineage>
</organism>
<accession>A0A5C1YER5</accession>
<protein>
    <submittedName>
        <fullName evidence="1">Uncharacterized protein</fullName>
    </submittedName>
</protein>
<proteinExistence type="predicted"/>
<evidence type="ECO:0000313" key="2">
    <source>
        <dbReference type="Proteomes" id="UP000324678"/>
    </source>
</evidence>
<dbReference type="EMBL" id="CP043505">
    <property type="protein sequence ID" value="QEO14534.1"/>
    <property type="molecule type" value="Genomic_DNA"/>
</dbReference>
<reference evidence="1 2" key="1">
    <citation type="submission" date="2019-09" db="EMBL/GenBank/DDBJ databases">
        <title>Genome sequencing of strain KACC 19306.</title>
        <authorList>
            <person name="Heo J."/>
            <person name="Kim S.-J."/>
            <person name="Kim J.-S."/>
            <person name="Hong S.-B."/>
            <person name="Kwon S.-W."/>
        </authorList>
    </citation>
    <scope>NUCLEOTIDE SEQUENCE [LARGE SCALE GENOMIC DNA]</scope>
    <source>
        <strain evidence="1 2">KACC 19306</strain>
    </source>
</reference>
<keyword evidence="2" id="KW-1185">Reference proteome</keyword>
<dbReference type="KEGG" id="ail:FLP10_08965"/>
<dbReference type="Proteomes" id="UP000324678">
    <property type="component" value="Chromosome"/>
</dbReference>
<dbReference type="RefSeq" id="WP_149160554.1">
    <property type="nucleotide sequence ID" value="NZ_CP043505.1"/>
</dbReference>
<dbReference type="AlphaFoldDB" id="A0A5C1YER5"/>
<sequence length="74" mass="8349">MPVTALYALERRIDVYAAVDVDPSSDRFRTARLASPRLASYDDSRPRGAPRCRRFRAVDSPAVFHVAAYQTGHR</sequence>
<gene>
    <name evidence="1" type="ORF">FLP10_08965</name>
</gene>
<name>A0A5C1YER5_9MICO</name>